<evidence type="ECO:0000313" key="4">
    <source>
        <dbReference type="Proteomes" id="UP001370490"/>
    </source>
</evidence>
<proteinExistence type="predicted"/>
<organism evidence="3 4">
    <name type="scientific">Dillenia turbinata</name>
    <dbReference type="NCBI Taxonomy" id="194707"/>
    <lineage>
        <taxon>Eukaryota</taxon>
        <taxon>Viridiplantae</taxon>
        <taxon>Streptophyta</taxon>
        <taxon>Embryophyta</taxon>
        <taxon>Tracheophyta</taxon>
        <taxon>Spermatophyta</taxon>
        <taxon>Magnoliopsida</taxon>
        <taxon>eudicotyledons</taxon>
        <taxon>Gunneridae</taxon>
        <taxon>Pentapetalae</taxon>
        <taxon>Dilleniales</taxon>
        <taxon>Dilleniaceae</taxon>
        <taxon>Dillenia</taxon>
    </lineage>
</organism>
<feature type="region of interest" description="Disordered" evidence="1">
    <location>
        <begin position="42"/>
        <end position="62"/>
    </location>
</feature>
<evidence type="ECO:0000259" key="2">
    <source>
        <dbReference type="Pfam" id="PF15072"/>
    </source>
</evidence>
<feature type="domain" description="Homologous recombination OB-fold protein OB-fold" evidence="2">
    <location>
        <begin position="160"/>
        <end position="241"/>
    </location>
</feature>
<reference evidence="3 4" key="1">
    <citation type="submission" date="2023-12" db="EMBL/GenBank/DDBJ databases">
        <title>A high-quality genome assembly for Dillenia turbinata (Dilleniales).</title>
        <authorList>
            <person name="Chanderbali A."/>
        </authorList>
    </citation>
    <scope>NUCLEOTIDE SEQUENCE [LARGE SCALE GENOMIC DNA]</scope>
    <source>
        <strain evidence="3">LSX21</strain>
        <tissue evidence="3">Leaf</tissue>
    </source>
</reference>
<dbReference type="Pfam" id="PF15072">
    <property type="entry name" value="HROB"/>
    <property type="match status" value="1"/>
</dbReference>
<dbReference type="GO" id="GO:0000725">
    <property type="term" value="P:recombinational repair"/>
    <property type="evidence" value="ECO:0007669"/>
    <property type="project" value="InterPro"/>
</dbReference>
<evidence type="ECO:0000256" key="1">
    <source>
        <dbReference type="SAM" id="MobiDB-lite"/>
    </source>
</evidence>
<keyword evidence="4" id="KW-1185">Reference proteome</keyword>
<comment type="caution">
    <text evidence="3">The sequence shown here is derived from an EMBL/GenBank/DDBJ whole genome shotgun (WGS) entry which is preliminary data.</text>
</comment>
<feature type="compositionally biased region" description="Pro residues" evidence="1">
    <location>
        <begin position="46"/>
        <end position="57"/>
    </location>
</feature>
<accession>A0AAN8UT56</accession>
<evidence type="ECO:0000313" key="3">
    <source>
        <dbReference type="EMBL" id="KAK6921290.1"/>
    </source>
</evidence>
<dbReference type="AlphaFoldDB" id="A0AAN8UT56"/>
<name>A0AAN8UT56_9MAGN</name>
<dbReference type="InterPro" id="IPR058570">
    <property type="entry name" value="HROB_OB"/>
</dbReference>
<feature type="region of interest" description="Disordered" evidence="1">
    <location>
        <begin position="1"/>
        <end position="20"/>
    </location>
</feature>
<protein>
    <submittedName>
        <fullName evidence="3">Homologous recombination OB-fold protein</fullName>
    </submittedName>
</protein>
<dbReference type="PANTHER" id="PTHR14523">
    <property type="entry name" value="UNCHARACTERIZED PROTEIN C17ORF53 HOMOLOG"/>
    <property type="match status" value="1"/>
</dbReference>
<dbReference type="EMBL" id="JBAMMX010000020">
    <property type="protein sequence ID" value="KAK6921290.1"/>
    <property type="molecule type" value="Genomic_DNA"/>
</dbReference>
<dbReference type="PANTHER" id="PTHR14523:SF1">
    <property type="entry name" value="HOMOLOGOUS RECOMBINATION OB-FOLD PROTEIN"/>
    <property type="match status" value="1"/>
</dbReference>
<dbReference type="InterPro" id="IPR028045">
    <property type="entry name" value="HROB"/>
</dbReference>
<sequence length="259" mass="28432">MDPSPSPWEEALDIDDSDLSPTPLPLSLSVLRPCRQRLHHQTQVSLPPPQNQNPPHPLSSSSFSCRLIPGPAGAVQAAMHRRRNFNSGNFPFRTDNNTNCNNPISTQEYFRRIDYDSARDDDFTSNSWVLANDFVRSQCKVDGVSSSTPLDSVKKCPASDRVPLVVAIIQSSTPNGLGDLMITLKDPTGTIGATIHRKVLSQEEFAKDISVGAVMILQKVATFSPSRTAHYLNITLNNVIKAQSLAFCAHDKPPYIPKA</sequence>
<gene>
    <name evidence="3" type="ORF">RJ641_014968</name>
</gene>
<dbReference type="Proteomes" id="UP001370490">
    <property type="component" value="Unassembled WGS sequence"/>
</dbReference>